<name>A0A2V0PK62_9CHLO</name>
<organism evidence="3 4">
    <name type="scientific">Raphidocelis subcapitata</name>
    <dbReference type="NCBI Taxonomy" id="307507"/>
    <lineage>
        <taxon>Eukaryota</taxon>
        <taxon>Viridiplantae</taxon>
        <taxon>Chlorophyta</taxon>
        <taxon>core chlorophytes</taxon>
        <taxon>Chlorophyceae</taxon>
        <taxon>CS clade</taxon>
        <taxon>Sphaeropleales</taxon>
        <taxon>Selenastraceae</taxon>
        <taxon>Raphidocelis</taxon>
    </lineage>
</organism>
<protein>
    <submittedName>
        <fullName evidence="3">Uncharacterized protein</fullName>
    </submittedName>
</protein>
<dbReference type="InParanoid" id="A0A2V0PK62"/>
<proteinExistence type="predicted"/>
<feature type="coiled-coil region" evidence="1">
    <location>
        <begin position="215"/>
        <end position="260"/>
    </location>
</feature>
<evidence type="ECO:0000256" key="1">
    <source>
        <dbReference type="SAM" id="Coils"/>
    </source>
</evidence>
<evidence type="ECO:0000313" key="3">
    <source>
        <dbReference type="EMBL" id="GBF99929.1"/>
    </source>
</evidence>
<keyword evidence="4" id="KW-1185">Reference proteome</keyword>
<comment type="caution">
    <text evidence="3">The sequence shown here is derived from an EMBL/GenBank/DDBJ whole genome shotgun (WGS) entry which is preliminary data.</text>
</comment>
<sequence>MQGHSLRSGDSAASGGSAAAAAAAAEAACALLDAPTFLATRAGRALLAGLAQRQRHADASLAHTAEEAAAAEKRCRGGRRAARGAGPVPWPGRGQEGGDCAAAGCCWGWVDCGHARAAAAEREGATAAPSLLDARMRRWEEAQRRVRAAAKAKLPAAVPTAVAAARPDLITPAPLFSSVRQERAPSCGGTGSPWHSGSTAKAAPPEAGAAAPQQIAALRRERALLRRRLAAAEAEAAASAAQARQRAARLSAELASARLKARRAASGPARGAPAAAQAAACSGGGGGGGGGPTAAAQARSARCLVAGALSDAAAMRESLESLQRRLARLQLVAAQQGS</sequence>
<gene>
    <name evidence="3" type="ORF">Rsub_12622</name>
</gene>
<reference evidence="3 4" key="1">
    <citation type="journal article" date="2018" name="Sci. Rep.">
        <title>Raphidocelis subcapitata (=Pseudokirchneriella subcapitata) provides an insight into genome evolution and environmental adaptations in the Sphaeropleales.</title>
        <authorList>
            <person name="Suzuki S."/>
            <person name="Yamaguchi H."/>
            <person name="Nakajima N."/>
            <person name="Kawachi M."/>
        </authorList>
    </citation>
    <scope>NUCLEOTIDE SEQUENCE [LARGE SCALE GENOMIC DNA]</scope>
    <source>
        <strain evidence="3 4">NIES-35</strain>
    </source>
</reference>
<feature type="region of interest" description="Disordered" evidence="2">
    <location>
        <begin position="181"/>
        <end position="213"/>
    </location>
</feature>
<dbReference type="EMBL" id="BDRX01000181">
    <property type="protein sequence ID" value="GBF99929.1"/>
    <property type="molecule type" value="Genomic_DNA"/>
</dbReference>
<dbReference type="AlphaFoldDB" id="A0A2V0PK62"/>
<keyword evidence="1" id="KW-0175">Coiled coil</keyword>
<accession>A0A2V0PK62</accession>
<evidence type="ECO:0000256" key="2">
    <source>
        <dbReference type="SAM" id="MobiDB-lite"/>
    </source>
</evidence>
<feature type="compositionally biased region" description="Low complexity" evidence="2">
    <location>
        <begin position="200"/>
        <end position="213"/>
    </location>
</feature>
<evidence type="ECO:0000313" key="4">
    <source>
        <dbReference type="Proteomes" id="UP000247498"/>
    </source>
</evidence>
<dbReference type="Proteomes" id="UP000247498">
    <property type="component" value="Unassembled WGS sequence"/>
</dbReference>